<evidence type="ECO:0000313" key="2">
    <source>
        <dbReference type="Proteomes" id="UP000036403"/>
    </source>
</evidence>
<protein>
    <submittedName>
        <fullName evidence="1">Histone-lysine n-methyltransferase setmar-like protein</fullName>
    </submittedName>
</protein>
<sequence>MLKEAFGDDCLSRSQSNRWHKMFREGREEVADEARAGRPSTSRTDDHVTRVRQLLNSDRRMSVRLMSELLDLPKTVVHEIVSEDLAMRKICAKLVPRVLTDAQKQHRVEVCGELKELCEDDPNFLDNVITGNESWVFEYDPESKKQSSEWHTTSSPRQMKARMSKSRMKCMLIVFFYAKGIVHHEFVPTGQTVNAQFYKEVLQRLNHRVARVRKEIRASWKLHHDNAPVHTAFVVMAYLTKIGVTTLPQPPYSPDLAPADFFLFPRLKRDLKGKHLESVDNVQATTTAYLMSIPREEFLKAYDAWKSRWQKCIDVEGSYFENF</sequence>
<dbReference type="InterPro" id="IPR036397">
    <property type="entry name" value="RNaseH_sf"/>
</dbReference>
<dbReference type="InterPro" id="IPR001888">
    <property type="entry name" value="Transposase_1"/>
</dbReference>
<keyword evidence="1" id="KW-0489">Methyltransferase</keyword>
<dbReference type="PANTHER" id="PTHR46060">
    <property type="entry name" value="MARINER MOS1 TRANSPOSASE-LIKE PROTEIN"/>
    <property type="match status" value="1"/>
</dbReference>
<dbReference type="GO" id="GO:0008168">
    <property type="term" value="F:methyltransferase activity"/>
    <property type="evidence" value="ECO:0007669"/>
    <property type="project" value="UniProtKB-KW"/>
</dbReference>
<dbReference type="Gene3D" id="3.30.420.10">
    <property type="entry name" value="Ribonuclease H-like superfamily/Ribonuclease H"/>
    <property type="match status" value="1"/>
</dbReference>
<dbReference type="EMBL" id="LBMM01014555">
    <property type="protein sequence ID" value="KMQ85139.1"/>
    <property type="molecule type" value="Genomic_DNA"/>
</dbReference>
<dbReference type="PaxDb" id="67767-A0A0J7K4C4"/>
<dbReference type="InterPro" id="IPR052709">
    <property type="entry name" value="Transposase-MT_Hybrid"/>
</dbReference>
<dbReference type="OrthoDB" id="9974365at2759"/>
<organism evidence="1 2">
    <name type="scientific">Lasius niger</name>
    <name type="common">Black garden ant</name>
    <dbReference type="NCBI Taxonomy" id="67767"/>
    <lineage>
        <taxon>Eukaryota</taxon>
        <taxon>Metazoa</taxon>
        <taxon>Ecdysozoa</taxon>
        <taxon>Arthropoda</taxon>
        <taxon>Hexapoda</taxon>
        <taxon>Insecta</taxon>
        <taxon>Pterygota</taxon>
        <taxon>Neoptera</taxon>
        <taxon>Endopterygota</taxon>
        <taxon>Hymenoptera</taxon>
        <taxon>Apocrita</taxon>
        <taxon>Aculeata</taxon>
        <taxon>Formicoidea</taxon>
        <taxon>Formicidae</taxon>
        <taxon>Formicinae</taxon>
        <taxon>Lasius</taxon>
        <taxon>Lasius</taxon>
    </lineage>
</organism>
<dbReference type="Pfam" id="PF01359">
    <property type="entry name" value="Transposase_1"/>
    <property type="match status" value="1"/>
</dbReference>
<dbReference type="GO" id="GO:0003676">
    <property type="term" value="F:nucleic acid binding"/>
    <property type="evidence" value="ECO:0007669"/>
    <property type="project" value="InterPro"/>
</dbReference>
<name>A0A0J7K4C4_LASNI</name>
<evidence type="ECO:0000313" key="1">
    <source>
        <dbReference type="EMBL" id="KMQ85139.1"/>
    </source>
</evidence>
<reference evidence="1 2" key="1">
    <citation type="submission" date="2015-04" db="EMBL/GenBank/DDBJ databases">
        <title>Lasius niger genome sequencing.</title>
        <authorList>
            <person name="Konorov E.A."/>
            <person name="Nikitin M.A."/>
            <person name="Kirill M.V."/>
            <person name="Chang P."/>
        </authorList>
    </citation>
    <scope>NUCLEOTIDE SEQUENCE [LARGE SCALE GENOMIC DNA]</scope>
    <source>
        <tissue evidence="1">Whole</tissue>
    </source>
</reference>
<comment type="caution">
    <text evidence="1">The sequence shown here is derived from an EMBL/GenBank/DDBJ whole genome shotgun (WGS) entry which is preliminary data.</text>
</comment>
<gene>
    <name evidence="1" type="ORF">RF55_16491</name>
</gene>
<proteinExistence type="predicted"/>
<dbReference type="Proteomes" id="UP000036403">
    <property type="component" value="Unassembled WGS sequence"/>
</dbReference>
<dbReference type="STRING" id="67767.A0A0J7K4C4"/>
<dbReference type="AlphaFoldDB" id="A0A0J7K4C4"/>
<accession>A0A0J7K4C4</accession>
<keyword evidence="1" id="KW-0808">Transferase</keyword>
<dbReference type="PANTHER" id="PTHR46060:SF1">
    <property type="entry name" value="MARINER MOS1 TRANSPOSASE-LIKE PROTEIN"/>
    <property type="match status" value="1"/>
</dbReference>
<dbReference type="GO" id="GO:0032259">
    <property type="term" value="P:methylation"/>
    <property type="evidence" value="ECO:0007669"/>
    <property type="project" value="UniProtKB-KW"/>
</dbReference>
<keyword evidence="2" id="KW-1185">Reference proteome</keyword>